<accession>A0A518BYN4</accession>
<dbReference type="SUPFAM" id="SSF51658">
    <property type="entry name" value="Xylose isomerase-like"/>
    <property type="match status" value="1"/>
</dbReference>
<reference evidence="2 3" key="1">
    <citation type="submission" date="2019-02" db="EMBL/GenBank/DDBJ databases">
        <title>Deep-cultivation of Planctomycetes and their phenomic and genomic characterization uncovers novel biology.</title>
        <authorList>
            <person name="Wiegand S."/>
            <person name="Jogler M."/>
            <person name="Boedeker C."/>
            <person name="Pinto D."/>
            <person name="Vollmers J."/>
            <person name="Rivas-Marin E."/>
            <person name="Kohn T."/>
            <person name="Peeters S.H."/>
            <person name="Heuer A."/>
            <person name="Rast P."/>
            <person name="Oberbeckmann S."/>
            <person name="Bunk B."/>
            <person name="Jeske O."/>
            <person name="Meyerdierks A."/>
            <person name="Storesund J.E."/>
            <person name="Kallscheuer N."/>
            <person name="Luecker S."/>
            <person name="Lage O.M."/>
            <person name="Pohl T."/>
            <person name="Merkel B.J."/>
            <person name="Hornburger P."/>
            <person name="Mueller R.-W."/>
            <person name="Bruemmer F."/>
            <person name="Labrenz M."/>
            <person name="Spormann A.M."/>
            <person name="Op den Camp H."/>
            <person name="Overmann J."/>
            <person name="Amann R."/>
            <person name="Jetten M.S.M."/>
            <person name="Mascher T."/>
            <person name="Medema M.H."/>
            <person name="Devos D.P."/>
            <person name="Kaster A.-K."/>
            <person name="Ovreas L."/>
            <person name="Rohde M."/>
            <person name="Galperin M.Y."/>
            <person name="Jogler C."/>
        </authorList>
    </citation>
    <scope>NUCLEOTIDE SEQUENCE [LARGE SCALE GENOMIC DNA]</scope>
    <source>
        <strain evidence="2 3">Pan265</strain>
    </source>
</reference>
<name>A0A518BYN4_9BACT</name>
<protein>
    <submittedName>
        <fullName evidence="2">Inosose dehydratase</fullName>
        <ecNumber evidence="2">4.2.1.44</ecNumber>
    </submittedName>
</protein>
<dbReference type="InterPro" id="IPR013022">
    <property type="entry name" value="Xyl_isomerase-like_TIM-brl"/>
</dbReference>
<evidence type="ECO:0000313" key="2">
    <source>
        <dbReference type="EMBL" id="QDU72064.1"/>
    </source>
</evidence>
<keyword evidence="3" id="KW-1185">Reference proteome</keyword>
<dbReference type="RefSeq" id="WP_145446246.1">
    <property type="nucleotide sequence ID" value="NZ_CP036280.1"/>
</dbReference>
<dbReference type="PANTHER" id="PTHR12110">
    <property type="entry name" value="HYDROXYPYRUVATE ISOMERASE"/>
    <property type="match status" value="1"/>
</dbReference>
<dbReference type="Proteomes" id="UP000320386">
    <property type="component" value="Chromosome"/>
</dbReference>
<proteinExistence type="predicted"/>
<dbReference type="EMBL" id="CP036280">
    <property type="protein sequence ID" value="QDU72064.1"/>
    <property type="molecule type" value="Genomic_DNA"/>
</dbReference>
<dbReference type="AlphaFoldDB" id="A0A518BYN4"/>
<dbReference type="EC" id="4.2.1.44" evidence="2"/>
<evidence type="ECO:0000259" key="1">
    <source>
        <dbReference type="Pfam" id="PF01261"/>
    </source>
</evidence>
<dbReference type="OrthoDB" id="6258928at2"/>
<dbReference type="InterPro" id="IPR036237">
    <property type="entry name" value="Xyl_isomerase-like_sf"/>
</dbReference>
<dbReference type="Pfam" id="PF01261">
    <property type="entry name" value="AP_endonuc_2"/>
    <property type="match status" value="1"/>
</dbReference>
<dbReference type="KEGG" id="mcad:Pan265_19260"/>
<gene>
    <name evidence="2" type="primary">iolE_3</name>
    <name evidence="2" type="ORF">Pan265_19260</name>
</gene>
<organism evidence="2 3">
    <name type="scientific">Mucisphaera calidilacus</name>
    <dbReference type="NCBI Taxonomy" id="2527982"/>
    <lineage>
        <taxon>Bacteria</taxon>
        <taxon>Pseudomonadati</taxon>
        <taxon>Planctomycetota</taxon>
        <taxon>Phycisphaerae</taxon>
        <taxon>Phycisphaerales</taxon>
        <taxon>Phycisphaeraceae</taxon>
        <taxon>Mucisphaera</taxon>
    </lineage>
</organism>
<dbReference type="InterPro" id="IPR050312">
    <property type="entry name" value="IolE/XylAMocC-like"/>
</dbReference>
<feature type="domain" description="Xylose isomerase-like TIM barrel" evidence="1">
    <location>
        <begin position="26"/>
        <end position="254"/>
    </location>
</feature>
<evidence type="ECO:0000313" key="3">
    <source>
        <dbReference type="Proteomes" id="UP000320386"/>
    </source>
</evidence>
<dbReference type="Gene3D" id="3.20.20.150">
    <property type="entry name" value="Divalent-metal-dependent TIM barrel enzymes"/>
    <property type="match status" value="1"/>
</dbReference>
<dbReference type="PANTHER" id="PTHR12110:SF41">
    <property type="entry name" value="INOSOSE DEHYDRATASE"/>
    <property type="match status" value="1"/>
</dbReference>
<keyword evidence="2" id="KW-0456">Lyase</keyword>
<sequence>MSSIPFALQLYSIREHAKQDILDAIKQVASWGYEGVEFAGFHGATPAEIKKLLDDLGLRAAGSHVALETLEGDELNKTLDEHLAVGCTNLVVPYIPEELRDTDANARKTAERFAAVAENLKPHGCKTGFHNHWFDLDPLDGGKSWYDIVAEMTDDTVIMQCDTGNTYAGGYDAVEFIRRYPGRGTTLHLKEYKGERGGGVDILGKAVVGKGDTNWAEVFKAAEEVAGCQWYIVEQEGHVSLDEMEAARQCIENIKALASA</sequence>
<dbReference type="GO" id="GO:0050114">
    <property type="term" value="F:myo-inosose-2 dehydratase activity"/>
    <property type="evidence" value="ECO:0007669"/>
    <property type="project" value="UniProtKB-EC"/>
</dbReference>